<gene>
    <name evidence="1" type="ORF">ACOLOM_LOCUS2629</name>
</gene>
<organism evidence="1 2">
    <name type="scientific">Acaulospora colombiana</name>
    <dbReference type="NCBI Taxonomy" id="27376"/>
    <lineage>
        <taxon>Eukaryota</taxon>
        <taxon>Fungi</taxon>
        <taxon>Fungi incertae sedis</taxon>
        <taxon>Mucoromycota</taxon>
        <taxon>Glomeromycotina</taxon>
        <taxon>Glomeromycetes</taxon>
        <taxon>Diversisporales</taxon>
        <taxon>Acaulosporaceae</taxon>
        <taxon>Acaulospora</taxon>
    </lineage>
</organism>
<evidence type="ECO:0000313" key="1">
    <source>
        <dbReference type="EMBL" id="CAG8497028.1"/>
    </source>
</evidence>
<keyword evidence="2" id="KW-1185">Reference proteome</keyword>
<accession>A0ACA9KYA9</accession>
<proteinExistence type="predicted"/>
<evidence type="ECO:0000313" key="2">
    <source>
        <dbReference type="Proteomes" id="UP000789525"/>
    </source>
</evidence>
<comment type="caution">
    <text evidence="1">The sequence shown here is derived from an EMBL/GenBank/DDBJ whole genome shotgun (WGS) entry which is preliminary data.</text>
</comment>
<protein>
    <submittedName>
        <fullName evidence="1">4299_t:CDS:1</fullName>
    </submittedName>
</protein>
<sequence length="2656" mass="302923">MHRRKSSFIVAVPQKAWWSYVWLVKYVAAKLSAIPLQFFISGIANYVDANITSIDILIEDLGRFNMKGITLGMIFYAKDIEVKQYDKVPNQWQFQNSQRHSIRNHRHVFLSKLLTINFSFSELKVHDIASINSSLNTSQHKENKKYLIPAISLNSPTVIILSCHLSPACTSLIAFEADLMLDEISVGIDSILLLLNSVKSSMPKKATRGPQTQSQNHNPQNSRFPLPLVNFVGSSINRKARASQKKKKIFLEFLKDVAFRVRGIKVEYKFTNFDVIHSGESHSLQRALFSMTDLSVSLKQIKDQGAEEIVKSLEFKLEFSIDSIYGDVIDKKGVIGSMEVDKIASAINCSKPLSWTEEYDPNSLSVTGTLDIISPEIVFAFDRLDVVDKFLDDLNVKNDSDECITPLKATPSSSDFGEEERIWNVPKIISTVSVISPQIKITGVSSSEEYKSLSFGFQNILFDVNGDYVECPESNYLHEARKESATSRRYNRDSSPSDFSFMYNLIASLKTRKMRLYTMESDLIHNHSWEVNFASSALGNISGYIDQDESTSFAASLELETTKMDFSWLFDVFDINIYSKNTFGILQKITNVISNRSLKKMGTKDRYPEHSVILTHPSPGNSQYLPIFLESLLVHVSLTSIRIRIVETDPYIDPSTSRGIDVQFQGIALNYNGANASIEHKQYVNERIRLGLAAHDDNIQCENGGVIHGFIKDFKVTPILALWDPELRENTAPLLWIPEVDVNGNLGVEYIDGGCSFPIKFNVKVSKINVTYSLLYHYCCLVGVMNLVKLIPPPSDHALKNVSQSKYSSEKNIRLIEADVLVNHTNISVELPENIKLFTRVDGLKYRFTSPEDHGVRIKVLRIYGTSALEEGLWDELVDVENARILLMDDDTRRDSKAKLPIAGKMIRVQADAVHARIPYKYVLADVTDNAANMAKSIKQLQQRIFKPDDLSVLDPEEEGPKILPTIQLKVAIVTFRLEDDPFEGKLSTIWKLGCLEQRERLEREVAFEDKVNAIRSHVNPSDEANEKGLIVEDYSSRDGGQSVSHGKGTPDRHSKKPRYNRFRPQPSPQANISIDEARTRLDMYNSRSWIKCIKAARAAKPKFRNNIDETQKGLPISVTKPSRHPALLRVTVEKLLLTLSGPSFPINELPQYLNTIGKGLPLDTKFTLLVPIHLNCKFKEVWAEIRDYPLPLACIPSADLFNGKRPYSCTIEGDLVIGEELQGKESVKKAIVKIMSPHRCGDALYEIVVPRTISPVKIYSDLHIDVNTSKPMIVSWGMFMQPALQHVAKIFESFTKPNPDPSEVIGFWDKMRLMMHVRVLMDFRGEGNVQFFAKGTRDPYLITGKGAGFVLCWRKDVEIRLGYANDQNEVLQVDSEEFALAIPNLNVVIANGSLSPDNVKSEVQASCSSGVANSDASTIKTQSSESTLVSDDPNYLFLKCIMKLCGGVRYGMGCHFDRSCRQNRGVCGKCDGKGKCRYEDFIPHYKIITRMPEYAIAPEGEVYDSFKNFRSDIIHLSISLTCPLEWNGSVDISNEELYNLRNSINVSPKSLQHGLAWASLFDPAMSIPIRQGALFPSLESPSPKLGKFLQSIKVKICVGTLFISNFYRESSFHNPFNGTTNILGIKSKIGSFIHDFHFRMQENTIVLDGKEVKSRDFVLHEAEIELKNLDVRGIAVRYVDEGAFTSYDEDGEFSLGEDKDFSMNHIEDKLWIDEDDYMELDCVLPEVKPGVRVLPLLRSPQLNYYKRPDKQETAEEKKFDQGTHVCLMGHARETKKVQLDFLTDRLARIRQNIEHQNKLLADIREKIVDDPENQDLQEEFQNVQEAITTLSDRWNLILGYRLEENSESIDSKEGIGLDEQSEEDPENSHKFFEHRFVIYNAEALWNNSLRNLIYRLWNLVERNQGLTYYMSMNAVKFIRDMQKDILRKIEKEKLERSLQNNSESTESGIDDYNFDASMAAEMLRKLDGEKAVNFVVPDETIKPNKPVQNSTREEGKNIHDDIPEGYSLWKKYIVQLINPQINFQCDKNPHSSVTMCMERAQLKIFSVLEDWSEGDFINEVVKTRTFFGLDNAQFFTSTKEDFSSDFSRILSANNYGSKGGENWPVWVPIEALINNSSAFPFQRIVKHTSATMQYDKFNNLRIKGSNNDKDESDQGLEKTGMEDLEQDDFHKRMDLWYIDFPIIKLSATSDQYCILFDVVTNLLSYREPAQKERSERLNAILLAADLDNLDGAAERVLSLQEHIRQLDELRNRFKISHEKFDEDSIEELWSVDLELAELQEELFTVDEVAWIMQNSDRVSFCEWALKNAHFAWMTKEENSNMYILEIDHVLVKNKLPSPVFKELICPYIVDPLRPVDFSRHKMIRVYWSQLEPVAGIDIVEHFEVNMLPLKFQMQYDVGKLIMMYIFPEKKRAYIDESGEGMMENARNGRGSAKRISNESSEKIAKSARETGHEETGETPESSSEADTLDDGSSHNLTVQTSSKKHFIKPVIDHNTEQSYELELMKIRASQNRTFIYIKVPGVMHSFSYQGAKEKNLEDLYDFVIHMPTLEYRNKTWSWLDFLEQLKKDALRTILLHSPALLKEKFITSRRVRPIISTNVTPDIMMDSPISMVSESTNQFVPNSEDDSELSGGKALIDSDMMKEKKRKLRESIRIK</sequence>
<dbReference type="Proteomes" id="UP000789525">
    <property type="component" value="Unassembled WGS sequence"/>
</dbReference>
<reference evidence="1" key="1">
    <citation type="submission" date="2021-06" db="EMBL/GenBank/DDBJ databases">
        <authorList>
            <person name="Kallberg Y."/>
            <person name="Tangrot J."/>
            <person name="Rosling A."/>
        </authorList>
    </citation>
    <scope>NUCLEOTIDE SEQUENCE</scope>
    <source>
        <strain evidence="1">CL356</strain>
    </source>
</reference>
<dbReference type="EMBL" id="CAJVPT010003529">
    <property type="protein sequence ID" value="CAG8497028.1"/>
    <property type="molecule type" value="Genomic_DNA"/>
</dbReference>
<name>A0ACA9KYA9_9GLOM</name>